<gene>
    <name evidence="4" type="ORF">ACJ73_06637</name>
</gene>
<protein>
    <recommendedName>
        <fullName evidence="1">Translationally-controlled tumor protein homolog</fullName>
    </recommendedName>
</protein>
<dbReference type="PRINTS" id="PR01653">
    <property type="entry name" value="TCTPROTEIN"/>
</dbReference>
<dbReference type="OrthoDB" id="10248936at2759"/>
<dbReference type="Pfam" id="PF00838">
    <property type="entry name" value="TCTP"/>
    <property type="match status" value="1"/>
</dbReference>
<dbReference type="PANTHER" id="PTHR11991:SF0">
    <property type="entry name" value="TRANSLATIONALLY-CONTROLLED TUMOR PROTEIN"/>
    <property type="match status" value="1"/>
</dbReference>
<evidence type="ECO:0000256" key="2">
    <source>
        <dbReference type="PROSITE-ProRule" id="PRU01133"/>
    </source>
</evidence>
<comment type="caution">
    <text evidence="4">The sequence shown here is derived from an EMBL/GenBank/DDBJ whole genome shotgun (WGS) entry which is preliminary data.</text>
</comment>
<dbReference type="InterPro" id="IPR011057">
    <property type="entry name" value="Mss4-like_sf"/>
</dbReference>
<dbReference type="InterPro" id="IPR011323">
    <property type="entry name" value="Mss4/transl-control_tumour"/>
</dbReference>
<evidence type="ECO:0000256" key="1">
    <source>
        <dbReference type="ARBA" id="ARBA00014759"/>
    </source>
</evidence>
<dbReference type="Gene3D" id="2.170.150.10">
    <property type="entry name" value="Metal Binding Protein, Guanine Nucleotide Exchange Factor, Chain A"/>
    <property type="match status" value="1"/>
</dbReference>
<dbReference type="Proteomes" id="UP000242791">
    <property type="component" value="Unassembled WGS sequence"/>
</dbReference>
<dbReference type="STRING" id="1658174.A0A1J9R0L6"/>
<proteinExistence type="inferred from homology"/>
<dbReference type="PANTHER" id="PTHR11991">
    <property type="entry name" value="TRANSLATIONALLY CONTROLLED TUMOR PROTEIN-RELATED"/>
    <property type="match status" value="1"/>
</dbReference>
<comment type="similarity">
    <text evidence="2">Belongs to the TCTP family.</text>
</comment>
<dbReference type="InterPro" id="IPR018105">
    <property type="entry name" value="Translational_control_tumour_p"/>
</dbReference>
<dbReference type="InterPro" id="IPR018103">
    <property type="entry name" value="Translation_control_tumour_CS"/>
</dbReference>
<dbReference type="GO" id="GO:0005737">
    <property type="term" value="C:cytoplasm"/>
    <property type="evidence" value="ECO:0007669"/>
    <property type="project" value="TreeGrafter"/>
</dbReference>
<organism evidence="4 5">
    <name type="scientific">Blastomyces percursus</name>
    <dbReference type="NCBI Taxonomy" id="1658174"/>
    <lineage>
        <taxon>Eukaryota</taxon>
        <taxon>Fungi</taxon>
        <taxon>Dikarya</taxon>
        <taxon>Ascomycota</taxon>
        <taxon>Pezizomycotina</taxon>
        <taxon>Eurotiomycetes</taxon>
        <taxon>Eurotiomycetidae</taxon>
        <taxon>Onygenales</taxon>
        <taxon>Ajellomycetaceae</taxon>
        <taxon>Blastomyces</taxon>
    </lineage>
</organism>
<dbReference type="VEuPathDB" id="FungiDB:ACJ73_06637"/>
<dbReference type="AlphaFoldDB" id="A0A1J9R0L6"/>
<accession>A0A1J9R0L6</accession>
<dbReference type="SUPFAM" id="SSF51316">
    <property type="entry name" value="Mss4-like"/>
    <property type="match status" value="1"/>
</dbReference>
<sequence>MIIYKVSACVTRSKPYTPLLAANAVPLQEQQQQQHIDNIYKQTMADISSAQDILSDDEIISDSWKLIDTPGGVLWECDCKKYAKGADNYQLEGANPSAEDGGDDYGGEGGGSGEMVHDIEESFQMNWLKPDESGSETKPSKEQFKAHLKSYVKKVNNKLKEQGASEETIKEFQAGAPAAVKKLLANYDNYDVLLGSSMHPDGMYVLIDFREDGITPYATIWKHGLKGEKV</sequence>
<reference evidence="4 5" key="1">
    <citation type="submission" date="2015-08" db="EMBL/GenBank/DDBJ databases">
        <title>Emmonsia species relationships and genome sequence.</title>
        <authorList>
            <person name="Cuomo C.A."/>
            <person name="Schwartz I.S."/>
            <person name="Kenyon C."/>
            <person name="De Hoog G.S."/>
            <person name="Govender N.P."/>
            <person name="Botha A."/>
            <person name="Moreno L."/>
            <person name="De Vries M."/>
            <person name="Munoz J.F."/>
            <person name="Stielow J.B."/>
        </authorList>
    </citation>
    <scope>NUCLEOTIDE SEQUENCE [LARGE SCALE GENOMIC DNA]</scope>
    <source>
        <strain evidence="4 5">EI222</strain>
    </source>
</reference>
<dbReference type="PROSITE" id="PS51797">
    <property type="entry name" value="TCTP_3"/>
    <property type="match status" value="1"/>
</dbReference>
<evidence type="ECO:0000313" key="4">
    <source>
        <dbReference type="EMBL" id="OJD22023.1"/>
    </source>
</evidence>
<keyword evidence="5" id="KW-1185">Reference proteome</keyword>
<dbReference type="GO" id="GO:0005509">
    <property type="term" value="F:calcium ion binding"/>
    <property type="evidence" value="ECO:0007669"/>
    <property type="project" value="TreeGrafter"/>
</dbReference>
<evidence type="ECO:0000259" key="3">
    <source>
        <dbReference type="PROSITE" id="PS51797"/>
    </source>
</evidence>
<evidence type="ECO:0000313" key="5">
    <source>
        <dbReference type="Proteomes" id="UP000242791"/>
    </source>
</evidence>
<dbReference type="EMBL" id="LGTZ01001198">
    <property type="protein sequence ID" value="OJD22023.1"/>
    <property type="molecule type" value="Genomic_DNA"/>
</dbReference>
<dbReference type="InterPro" id="IPR034737">
    <property type="entry name" value="TCTP"/>
</dbReference>
<feature type="domain" description="TCTP" evidence="3">
    <location>
        <begin position="47"/>
        <end position="230"/>
    </location>
</feature>
<name>A0A1J9R0L6_9EURO</name>
<dbReference type="PROSITE" id="PS01002">
    <property type="entry name" value="TCTP_1"/>
    <property type="match status" value="1"/>
</dbReference>